<gene>
    <name evidence="10" type="ORF">ISU02_15275</name>
</gene>
<evidence type="ECO:0000313" key="10">
    <source>
        <dbReference type="EMBL" id="MBF4694471.1"/>
    </source>
</evidence>
<dbReference type="Gene3D" id="3.40.50.300">
    <property type="entry name" value="P-loop containing nucleotide triphosphate hydrolases"/>
    <property type="match status" value="1"/>
</dbReference>
<organism evidence="10 11">
    <name type="scientific">Fusibacter ferrireducens</name>
    <dbReference type="NCBI Taxonomy" id="2785058"/>
    <lineage>
        <taxon>Bacteria</taxon>
        <taxon>Bacillati</taxon>
        <taxon>Bacillota</taxon>
        <taxon>Clostridia</taxon>
        <taxon>Eubacteriales</taxon>
        <taxon>Eubacteriales Family XII. Incertae Sedis</taxon>
        <taxon>Fusibacter</taxon>
    </lineage>
</organism>
<dbReference type="SUPFAM" id="SSF90123">
    <property type="entry name" value="ABC transporter transmembrane region"/>
    <property type="match status" value="1"/>
</dbReference>
<feature type="transmembrane region" description="Helical" evidence="7">
    <location>
        <begin position="250"/>
        <end position="273"/>
    </location>
</feature>
<dbReference type="InterPro" id="IPR039421">
    <property type="entry name" value="Type_1_exporter"/>
</dbReference>
<protein>
    <submittedName>
        <fullName evidence="10">ABC transporter ATP-binding protein</fullName>
    </submittedName>
</protein>
<dbReference type="InterPro" id="IPR011527">
    <property type="entry name" value="ABC1_TM_dom"/>
</dbReference>
<dbReference type="PANTHER" id="PTHR43394">
    <property type="entry name" value="ATP-DEPENDENT PERMEASE MDL1, MITOCHONDRIAL"/>
    <property type="match status" value="1"/>
</dbReference>
<dbReference type="Pfam" id="PF00664">
    <property type="entry name" value="ABC_membrane"/>
    <property type="match status" value="1"/>
</dbReference>
<feature type="domain" description="ABC transporter" evidence="8">
    <location>
        <begin position="343"/>
        <end position="578"/>
    </location>
</feature>
<evidence type="ECO:0000256" key="3">
    <source>
        <dbReference type="ARBA" id="ARBA00022741"/>
    </source>
</evidence>
<feature type="domain" description="ABC transmembrane type-1" evidence="9">
    <location>
        <begin position="33"/>
        <end position="311"/>
    </location>
</feature>
<evidence type="ECO:0000256" key="4">
    <source>
        <dbReference type="ARBA" id="ARBA00022840"/>
    </source>
</evidence>
<evidence type="ECO:0000256" key="5">
    <source>
        <dbReference type="ARBA" id="ARBA00022989"/>
    </source>
</evidence>
<evidence type="ECO:0000256" key="6">
    <source>
        <dbReference type="ARBA" id="ARBA00023136"/>
    </source>
</evidence>
<comment type="subcellular location">
    <subcellularLocation>
        <location evidence="1">Cell membrane</location>
        <topology evidence="1">Multi-pass membrane protein</topology>
    </subcellularLocation>
</comment>
<evidence type="ECO:0000256" key="2">
    <source>
        <dbReference type="ARBA" id="ARBA00022692"/>
    </source>
</evidence>
<dbReference type="Gene3D" id="1.20.1560.10">
    <property type="entry name" value="ABC transporter type 1, transmembrane domain"/>
    <property type="match status" value="1"/>
</dbReference>
<dbReference type="InterPro" id="IPR027417">
    <property type="entry name" value="P-loop_NTPase"/>
</dbReference>
<dbReference type="InterPro" id="IPR003593">
    <property type="entry name" value="AAA+_ATPase"/>
</dbReference>
<evidence type="ECO:0000256" key="7">
    <source>
        <dbReference type="SAM" id="Phobius"/>
    </source>
</evidence>
<dbReference type="PANTHER" id="PTHR43394:SF1">
    <property type="entry name" value="ATP-BINDING CASSETTE SUB-FAMILY B MEMBER 10, MITOCHONDRIAL"/>
    <property type="match status" value="1"/>
</dbReference>
<reference evidence="10 11" key="1">
    <citation type="submission" date="2020-11" db="EMBL/GenBank/DDBJ databases">
        <title>Fusibacter basophilias sp. nov.</title>
        <authorList>
            <person name="Qiu D."/>
        </authorList>
    </citation>
    <scope>NUCLEOTIDE SEQUENCE [LARGE SCALE GENOMIC DNA]</scope>
    <source>
        <strain evidence="10 11">Q10-2</strain>
    </source>
</reference>
<dbReference type="SUPFAM" id="SSF52540">
    <property type="entry name" value="P-loop containing nucleoside triphosphate hydrolases"/>
    <property type="match status" value="1"/>
</dbReference>
<keyword evidence="6 7" id="KW-0472">Membrane</keyword>
<dbReference type="PROSITE" id="PS50893">
    <property type="entry name" value="ABC_TRANSPORTER_2"/>
    <property type="match status" value="1"/>
</dbReference>
<evidence type="ECO:0000313" key="11">
    <source>
        <dbReference type="Proteomes" id="UP000614200"/>
    </source>
</evidence>
<accession>A0ABR9ZWY8</accession>
<dbReference type="InterPro" id="IPR003439">
    <property type="entry name" value="ABC_transporter-like_ATP-bd"/>
</dbReference>
<dbReference type="Proteomes" id="UP000614200">
    <property type="component" value="Unassembled WGS sequence"/>
</dbReference>
<dbReference type="EMBL" id="JADKNH010000009">
    <property type="protein sequence ID" value="MBF4694471.1"/>
    <property type="molecule type" value="Genomic_DNA"/>
</dbReference>
<keyword evidence="3" id="KW-0547">Nucleotide-binding</keyword>
<keyword evidence="5 7" id="KW-1133">Transmembrane helix</keyword>
<keyword evidence="2 7" id="KW-0812">Transmembrane</keyword>
<feature type="transmembrane region" description="Helical" evidence="7">
    <location>
        <begin position="285"/>
        <end position="306"/>
    </location>
</feature>
<proteinExistence type="predicted"/>
<dbReference type="RefSeq" id="WP_194702706.1">
    <property type="nucleotide sequence ID" value="NZ_JADKNH010000009.1"/>
</dbReference>
<sequence length="600" mass="66242">MKKRDENEIKKGSWKLLFKMMKETKPPMVVFTIAVVMSITKTLASLVVPLFTKNLVNSFSVANITNVQIAMLVSMFIIQALAGGLSIYMLNYVGQKIVAGIRDKLWRKLLKLPVEYYDANETGETISRMTNDTMIVKNLITEYSTSFFNGIISIVGSMVILLVLDWEMTLTMLVAVPLVLLVVVPLGRQIHKISKATQDETASFTAILSQVLSEIRLVKASSAEKNEYEKGALGISNLMSFGLKESKIQALISPLMSLVMMAILVLIIGYGGMRVSSGALTAGDLVAFILYLIQVIIPLGQVTTFFTQLQKTLGATERIMHTFEFEEEDHNAGLALGGDQFPIVLENVTFGYKPEEMILEDINIVAESGEITAIVGPSGSGKTTLFSLIERFYQPQVGTIKLGHVDSTTVNLKSWRRKIGYVSQESPLISGTIRENICYGLDEPISDEALNEAVKMAYADEFIQALPEGFETQVGERGVKLSGGQRQRIAIARALLRKPQILLLDEATSSLDSHSEVVVQKALNNLMYGRTTLVIAHRMSTIVDASKIIFIDKGRVTGCGTHEKLLATHALYRKFATQQLRLNQQTLESIPLMLEDSLVS</sequence>
<keyword evidence="11" id="KW-1185">Reference proteome</keyword>
<dbReference type="SMART" id="SM00382">
    <property type="entry name" value="AAA"/>
    <property type="match status" value="1"/>
</dbReference>
<dbReference type="InterPro" id="IPR036640">
    <property type="entry name" value="ABC1_TM_sf"/>
</dbReference>
<dbReference type="Pfam" id="PF00005">
    <property type="entry name" value="ABC_tran"/>
    <property type="match status" value="1"/>
</dbReference>
<feature type="transmembrane region" description="Helical" evidence="7">
    <location>
        <begin position="147"/>
        <end position="164"/>
    </location>
</feature>
<comment type="caution">
    <text evidence="10">The sequence shown here is derived from an EMBL/GenBank/DDBJ whole genome shotgun (WGS) entry which is preliminary data.</text>
</comment>
<dbReference type="PROSITE" id="PS50929">
    <property type="entry name" value="ABC_TM1F"/>
    <property type="match status" value="1"/>
</dbReference>
<evidence type="ECO:0000256" key="1">
    <source>
        <dbReference type="ARBA" id="ARBA00004651"/>
    </source>
</evidence>
<dbReference type="GO" id="GO:0005524">
    <property type="term" value="F:ATP binding"/>
    <property type="evidence" value="ECO:0007669"/>
    <property type="project" value="UniProtKB-KW"/>
</dbReference>
<keyword evidence="4 10" id="KW-0067">ATP-binding</keyword>
<evidence type="ECO:0000259" key="8">
    <source>
        <dbReference type="PROSITE" id="PS50893"/>
    </source>
</evidence>
<dbReference type="InterPro" id="IPR017871">
    <property type="entry name" value="ABC_transporter-like_CS"/>
</dbReference>
<evidence type="ECO:0000259" key="9">
    <source>
        <dbReference type="PROSITE" id="PS50929"/>
    </source>
</evidence>
<feature type="transmembrane region" description="Helical" evidence="7">
    <location>
        <begin position="170"/>
        <end position="187"/>
    </location>
</feature>
<dbReference type="CDD" id="cd18551">
    <property type="entry name" value="ABC_6TM_LmrA_like"/>
    <property type="match status" value="1"/>
</dbReference>
<name>A0ABR9ZWY8_9FIRM</name>
<dbReference type="PROSITE" id="PS00211">
    <property type="entry name" value="ABC_TRANSPORTER_1"/>
    <property type="match status" value="1"/>
</dbReference>
<feature type="transmembrane region" description="Helical" evidence="7">
    <location>
        <begin position="68"/>
        <end position="90"/>
    </location>
</feature>